<name>A0A3P3XKG7_9SPIR</name>
<evidence type="ECO:0008006" key="2">
    <source>
        <dbReference type="Google" id="ProtNLM"/>
    </source>
</evidence>
<proteinExistence type="predicted"/>
<sequence>MNNAVYTKFVIGSSRLIKRDISASIRQRLFDLSKRENRPFGEVLQYYAIERFLFRLSKSKYADRFILKGALLLSVWHSEVLRSTMDIDLLGRLENSEETITAAIQAILEQNVIDDGIVYHASTITTEAISEDARYRGIRVSFEATLAVAKIRLKIDIGFGDSMYPAPQSQEFPVLLDQEAPHLLCYSRENAIAEKFEAMVKLGNLNSRMKDFFDIWLLSRYFSFDQAILAKALKLTFTQRETKMDTSVVFSPEFSSLKQVQWEAFRKRQKLSYSPAQFSEVVNSLSRFLLPCVSSEMADVGEAMIWKPRGPWERKVKE</sequence>
<organism evidence="1">
    <name type="scientific">uncultured spirochete</name>
    <dbReference type="NCBI Taxonomy" id="156406"/>
    <lineage>
        <taxon>Bacteria</taxon>
        <taxon>Pseudomonadati</taxon>
        <taxon>Spirochaetota</taxon>
        <taxon>Spirochaetia</taxon>
        <taxon>Spirochaetales</taxon>
        <taxon>environmental samples</taxon>
    </lineage>
</organism>
<dbReference type="EMBL" id="FWDM01000029">
    <property type="protein sequence ID" value="SLM14709.1"/>
    <property type="molecule type" value="Genomic_DNA"/>
</dbReference>
<reference evidence="1" key="1">
    <citation type="submission" date="2017-02" db="EMBL/GenBank/DDBJ databases">
        <authorList>
            <person name="Regsiter A."/>
            <person name="William W."/>
        </authorList>
    </citation>
    <scope>NUCLEOTIDE SEQUENCE</scope>
    <source>
        <strain evidence="1">Bib</strain>
    </source>
</reference>
<protein>
    <recommendedName>
        <fullName evidence="2">Nucleotidyl transferase AbiEii/AbiGii toxin family protein</fullName>
    </recommendedName>
</protein>
<dbReference type="AlphaFoldDB" id="A0A3P3XKG7"/>
<dbReference type="InterPro" id="IPR014942">
    <property type="entry name" value="AbiEii"/>
</dbReference>
<gene>
    <name evidence="1" type="ORF">SPIROBIBN47_350044</name>
</gene>
<accession>A0A3P3XKG7</accession>
<dbReference type="Pfam" id="PF08843">
    <property type="entry name" value="AbiEii"/>
    <property type="match status" value="1"/>
</dbReference>
<evidence type="ECO:0000313" key="1">
    <source>
        <dbReference type="EMBL" id="SLM14709.1"/>
    </source>
</evidence>